<dbReference type="EMBL" id="JBHSXN010000001">
    <property type="protein sequence ID" value="MFC6952175.1"/>
    <property type="molecule type" value="Genomic_DNA"/>
</dbReference>
<keyword evidence="2" id="KW-0378">Hydrolase</keyword>
<dbReference type="SUPFAM" id="SSF53474">
    <property type="entry name" value="alpha/beta-Hydrolases"/>
    <property type="match status" value="1"/>
</dbReference>
<comment type="caution">
    <text evidence="2">The sequence shown here is derived from an EMBL/GenBank/DDBJ whole genome shotgun (WGS) entry which is preliminary data.</text>
</comment>
<name>A0ABD5VDD0_9EURY</name>
<accession>A0ABD5VDD0</accession>
<proteinExistence type="predicted"/>
<dbReference type="AlphaFoldDB" id="A0ABD5VDD0"/>
<reference evidence="2 3" key="1">
    <citation type="journal article" date="2019" name="Int. J. Syst. Evol. Microbiol.">
        <title>The Global Catalogue of Microorganisms (GCM) 10K type strain sequencing project: providing services to taxonomists for standard genome sequencing and annotation.</title>
        <authorList>
            <consortium name="The Broad Institute Genomics Platform"/>
            <consortium name="The Broad Institute Genome Sequencing Center for Infectious Disease"/>
            <person name="Wu L."/>
            <person name="Ma J."/>
        </authorList>
    </citation>
    <scope>NUCLEOTIDE SEQUENCE [LARGE SCALE GENOMIC DNA]</scope>
    <source>
        <strain evidence="2 3">GX26</strain>
    </source>
</reference>
<gene>
    <name evidence="2" type="ORF">ACFQGB_04795</name>
</gene>
<dbReference type="Gene3D" id="3.40.50.1820">
    <property type="entry name" value="alpha/beta hydrolase"/>
    <property type="match status" value="1"/>
</dbReference>
<evidence type="ECO:0000313" key="3">
    <source>
        <dbReference type="Proteomes" id="UP001596395"/>
    </source>
</evidence>
<dbReference type="Proteomes" id="UP001596395">
    <property type="component" value="Unassembled WGS sequence"/>
</dbReference>
<dbReference type="Pfam" id="PF00561">
    <property type="entry name" value="Abhydrolase_1"/>
    <property type="match status" value="1"/>
</dbReference>
<feature type="domain" description="AB hydrolase-1" evidence="1">
    <location>
        <begin position="54"/>
        <end position="295"/>
    </location>
</feature>
<keyword evidence="3" id="KW-1185">Reference proteome</keyword>
<dbReference type="PANTHER" id="PTHR43798">
    <property type="entry name" value="MONOACYLGLYCEROL LIPASE"/>
    <property type="match status" value="1"/>
</dbReference>
<dbReference type="InterPro" id="IPR050266">
    <property type="entry name" value="AB_hydrolase_sf"/>
</dbReference>
<sequence>MSLTVAEVQANDPAERAYVDALEAYVDDVDVEVASRTASVAGDRIHYLEAGDGPPLLCLHGLSTNAATWLPLFDALADEFRVVAPDRPGRGLSTAVDYATVDFREFGVDYVTGLMDALDVDATRVLGNSLGGMQALHLQVDHPERVDRTCLVGAPGGLSRKVPWVFRLTYAPKVGPWLFRRSIADSLDDAREQWNLINLEDDSALDDALLEVGLAGERVPGQTDSLVALNTTAGTLRGGMHARFVVRDELETSTVPTRFVWGTEDFFWPPAVGRPVADAMPDGEMVVLDDHGHTPWLEPTTDARDAILAFLSPE</sequence>
<dbReference type="PRINTS" id="PR00111">
    <property type="entry name" value="ABHYDROLASE"/>
</dbReference>
<dbReference type="PANTHER" id="PTHR43798:SF33">
    <property type="entry name" value="HYDROLASE, PUTATIVE (AFU_ORTHOLOGUE AFUA_2G14860)-RELATED"/>
    <property type="match status" value="1"/>
</dbReference>
<organism evidence="2 3">
    <name type="scientific">Halorubellus litoreus</name>
    <dbReference type="NCBI Taxonomy" id="755308"/>
    <lineage>
        <taxon>Archaea</taxon>
        <taxon>Methanobacteriati</taxon>
        <taxon>Methanobacteriota</taxon>
        <taxon>Stenosarchaea group</taxon>
        <taxon>Halobacteria</taxon>
        <taxon>Halobacteriales</taxon>
        <taxon>Halorubellaceae</taxon>
        <taxon>Halorubellus</taxon>
    </lineage>
</organism>
<dbReference type="RefSeq" id="WP_336349167.1">
    <property type="nucleotide sequence ID" value="NZ_JAZAQL010000001.1"/>
</dbReference>
<dbReference type="InterPro" id="IPR000073">
    <property type="entry name" value="AB_hydrolase_1"/>
</dbReference>
<protein>
    <submittedName>
        <fullName evidence="2">Alpha/beta fold hydrolase</fullName>
    </submittedName>
</protein>
<dbReference type="InterPro" id="IPR029058">
    <property type="entry name" value="AB_hydrolase_fold"/>
</dbReference>
<evidence type="ECO:0000259" key="1">
    <source>
        <dbReference type="Pfam" id="PF00561"/>
    </source>
</evidence>
<dbReference type="GO" id="GO:0016787">
    <property type="term" value="F:hydrolase activity"/>
    <property type="evidence" value="ECO:0007669"/>
    <property type="project" value="UniProtKB-KW"/>
</dbReference>
<evidence type="ECO:0000313" key="2">
    <source>
        <dbReference type="EMBL" id="MFC6952175.1"/>
    </source>
</evidence>